<feature type="compositionally biased region" description="Acidic residues" evidence="2">
    <location>
        <begin position="134"/>
        <end position="144"/>
    </location>
</feature>
<dbReference type="PANTHER" id="PTHR34703:SF1">
    <property type="entry name" value="ANTIPORTER SUBUNIT MNHG2-RELATED"/>
    <property type="match status" value="1"/>
</dbReference>
<dbReference type="PANTHER" id="PTHR34703">
    <property type="entry name" value="ANTIPORTER SUBUNIT MNHG2-RELATED"/>
    <property type="match status" value="1"/>
</dbReference>
<dbReference type="Pfam" id="PF03334">
    <property type="entry name" value="PhaG_MnhG_YufB"/>
    <property type="match status" value="1"/>
</dbReference>
<feature type="compositionally biased region" description="Basic and acidic residues" evidence="2">
    <location>
        <begin position="121"/>
        <end position="133"/>
    </location>
</feature>
<protein>
    <submittedName>
        <fullName evidence="4">Monovalent cation/H(+) antiporter subunit G</fullName>
    </submittedName>
</protein>
<dbReference type="Proteomes" id="UP001597492">
    <property type="component" value="Unassembled WGS sequence"/>
</dbReference>
<evidence type="ECO:0000256" key="1">
    <source>
        <dbReference type="ARBA" id="ARBA00008404"/>
    </source>
</evidence>
<feature type="transmembrane region" description="Helical" evidence="3">
    <location>
        <begin position="47"/>
        <end position="64"/>
    </location>
</feature>
<sequence>MNDNGLSGNTWLDLATILFVLAGAVLSFSAGLGLLRFPDLLSRLHAQSKPQAAGLLFILVGLALQQTDAWTIVLLVPIILFQFLTTPAAGMVLARGGYRSRHYEFVELRIDELEDEVKRAQRAEEEEAAREQVELLDDAADASEPETRNPNAPKL</sequence>
<evidence type="ECO:0000256" key="2">
    <source>
        <dbReference type="SAM" id="MobiDB-lite"/>
    </source>
</evidence>
<dbReference type="RefSeq" id="WP_019619756.1">
    <property type="nucleotide sequence ID" value="NZ_JBHUNE010000010.1"/>
</dbReference>
<proteinExistence type="inferred from homology"/>
<dbReference type="InterPro" id="IPR005133">
    <property type="entry name" value="PhaG_MnhG_YufB"/>
</dbReference>
<organism evidence="4 5">
    <name type="scientific">Gulosibacter faecalis</name>
    <dbReference type="NCBI Taxonomy" id="272240"/>
    <lineage>
        <taxon>Bacteria</taxon>
        <taxon>Bacillati</taxon>
        <taxon>Actinomycetota</taxon>
        <taxon>Actinomycetes</taxon>
        <taxon>Micrococcales</taxon>
        <taxon>Microbacteriaceae</taxon>
        <taxon>Gulosibacter</taxon>
    </lineage>
</organism>
<feature type="transmembrane region" description="Helical" evidence="3">
    <location>
        <begin position="70"/>
        <end position="94"/>
    </location>
</feature>
<gene>
    <name evidence="4" type="primary">mnhG</name>
    <name evidence="4" type="ORF">ACFSW7_13275</name>
</gene>
<reference evidence="5" key="1">
    <citation type="journal article" date="2019" name="Int. J. Syst. Evol. Microbiol.">
        <title>The Global Catalogue of Microorganisms (GCM) 10K type strain sequencing project: providing services to taxonomists for standard genome sequencing and annotation.</title>
        <authorList>
            <consortium name="The Broad Institute Genomics Platform"/>
            <consortium name="The Broad Institute Genome Sequencing Center for Infectious Disease"/>
            <person name="Wu L."/>
            <person name="Ma J."/>
        </authorList>
    </citation>
    <scope>NUCLEOTIDE SEQUENCE [LARGE SCALE GENOMIC DNA]</scope>
    <source>
        <strain evidence="5">TISTR 1514</strain>
    </source>
</reference>
<feature type="transmembrane region" description="Helical" evidence="3">
    <location>
        <begin position="14"/>
        <end position="35"/>
    </location>
</feature>
<evidence type="ECO:0000256" key="3">
    <source>
        <dbReference type="SAM" id="Phobius"/>
    </source>
</evidence>
<feature type="region of interest" description="Disordered" evidence="2">
    <location>
        <begin position="121"/>
        <end position="155"/>
    </location>
</feature>
<comment type="similarity">
    <text evidence="1">Belongs to the CPA3 antiporters (TC 2.A.63) subunit G family.</text>
</comment>
<dbReference type="EMBL" id="JBHUNE010000010">
    <property type="protein sequence ID" value="MFD2759350.1"/>
    <property type="molecule type" value="Genomic_DNA"/>
</dbReference>
<accession>A0ABW5V1L4</accession>
<name>A0ABW5V1L4_9MICO</name>
<evidence type="ECO:0000313" key="5">
    <source>
        <dbReference type="Proteomes" id="UP001597492"/>
    </source>
</evidence>
<keyword evidence="3" id="KW-1133">Transmembrane helix</keyword>
<evidence type="ECO:0000313" key="4">
    <source>
        <dbReference type="EMBL" id="MFD2759350.1"/>
    </source>
</evidence>
<keyword evidence="5" id="KW-1185">Reference proteome</keyword>
<keyword evidence="3" id="KW-0812">Transmembrane</keyword>
<comment type="caution">
    <text evidence="4">The sequence shown here is derived from an EMBL/GenBank/DDBJ whole genome shotgun (WGS) entry which is preliminary data.</text>
</comment>
<dbReference type="NCBIfam" id="TIGR01300">
    <property type="entry name" value="CPA3_mnhG_phaG"/>
    <property type="match status" value="1"/>
</dbReference>
<keyword evidence="3" id="KW-0472">Membrane</keyword>